<evidence type="ECO:0000256" key="1">
    <source>
        <dbReference type="SAM" id="Phobius"/>
    </source>
</evidence>
<name>A0A4T2BQ20_9MICO</name>
<proteinExistence type="predicted"/>
<feature type="transmembrane region" description="Helical" evidence="1">
    <location>
        <begin position="85"/>
        <end position="109"/>
    </location>
</feature>
<reference evidence="2 3" key="1">
    <citation type="journal article" date="2019" name="Microorganisms">
        <title>Systematic Affiliation and Genome Analysis of Subtercola vilae DB165(T) with Particular Emphasis on Cold Adaptation of an Isolate from a High-Altitude Cold Volcano Lake.</title>
        <authorList>
            <person name="Villalobos A.S."/>
            <person name="Wiese J."/>
            <person name="Imhoff J.F."/>
            <person name="Dorador C."/>
            <person name="Keller A."/>
            <person name="Hentschel U."/>
        </authorList>
    </citation>
    <scope>NUCLEOTIDE SEQUENCE [LARGE SCALE GENOMIC DNA]</scope>
    <source>
        <strain evidence="2 3">DB165</strain>
    </source>
</reference>
<comment type="caution">
    <text evidence="2">The sequence shown here is derived from an EMBL/GenBank/DDBJ whole genome shotgun (WGS) entry which is preliminary data.</text>
</comment>
<dbReference type="AlphaFoldDB" id="A0A4T2BQ20"/>
<organism evidence="2 3">
    <name type="scientific">Subtercola vilae</name>
    <dbReference type="NCBI Taxonomy" id="2056433"/>
    <lineage>
        <taxon>Bacteria</taxon>
        <taxon>Bacillati</taxon>
        <taxon>Actinomycetota</taxon>
        <taxon>Actinomycetes</taxon>
        <taxon>Micrococcales</taxon>
        <taxon>Microbacteriaceae</taxon>
        <taxon>Subtercola</taxon>
    </lineage>
</organism>
<feature type="transmembrane region" description="Helical" evidence="1">
    <location>
        <begin position="38"/>
        <end position="64"/>
    </location>
</feature>
<evidence type="ECO:0000313" key="3">
    <source>
        <dbReference type="Proteomes" id="UP000306192"/>
    </source>
</evidence>
<dbReference type="RefSeq" id="WP_136642907.1">
    <property type="nucleotide sequence ID" value="NZ_QYRT01000031.1"/>
</dbReference>
<keyword evidence="1" id="KW-0812">Transmembrane</keyword>
<keyword evidence="1" id="KW-0472">Membrane</keyword>
<keyword evidence="1" id="KW-1133">Transmembrane helix</keyword>
<accession>A0A4T2BQ20</accession>
<evidence type="ECO:0000313" key="2">
    <source>
        <dbReference type="EMBL" id="TIH33783.1"/>
    </source>
</evidence>
<dbReference type="OrthoDB" id="4557964at2"/>
<sequence>MNITLRLSTTVASYVHQFDNPLNNITPNFTFLGVKFTALWQLLLAGVWGIAIIVAIVYLIMALVAVRHARDNSNPQQAGSAKSKVIGSLGSLGGLVALPIIVGAIITVFS</sequence>
<gene>
    <name evidence="2" type="ORF">D4765_13955</name>
</gene>
<keyword evidence="3" id="KW-1185">Reference proteome</keyword>
<protein>
    <submittedName>
        <fullName evidence="2">Uncharacterized protein</fullName>
    </submittedName>
</protein>
<dbReference type="Proteomes" id="UP000306192">
    <property type="component" value="Unassembled WGS sequence"/>
</dbReference>
<dbReference type="EMBL" id="QYRT01000031">
    <property type="protein sequence ID" value="TIH33783.1"/>
    <property type="molecule type" value="Genomic_DNA"/>
</dbReference>